<organism evidence="7 8">
    <name type="scientific">Ulvibacterium marinum</name>
    <dbReference type="NCBI Taxonomy" id="2419782"/>
    <lineage>
        <taxon>Bacteria</taxon>
        <taxon>Pseudomonadati</taxon>
        <taxon>Bacteroidota</taxon>
        <taxon>Flavobacteriia</taxon>
        <taxon>Flavobacteriales</taxon>
        <taxon>Flavobacteriaceae</taxon>
        <taxon>Ulvibacterium</taxon>
    </lineage>
</organism>
<protein>
    <submittedName>
        <fullName evidence="7">OmpA family protein</fullName>
    </submittedName>
</protein>
<proteinExistence type="predicted"/>
<sequence>MRTRLLLLAFWVVSTVGLAQEKMTKADKLFYSYAYANAIEAYQKQMRDGKLMTNSQFLNLADSYFHTGDYKNASKLYLQVNSKDTIMSVHQFNKMLQSMAKNSEKDRLNAFLDTKKERLPIELLENMDFNSELLRAESESDKDFQIFNLGINSPQADFSPSFYKDRLLFSSSRLQKSKKIYEPSGDSFLDIYVGRVGSNGDVLNANTFTTIPDSKYHKATPYYSESLDRFFYILSNTEDDRLAFDENGKNSLALGMVYPNGFFRFLLKDLSTSFYYPFFQDSTNRIYFAANFEDSLGGTDIYYVNTNNGQIMSEPFNLGPRVNTAGNEIAPYVFEGSLYFSSDVFYGLGGMDIYKSNIQPDGIFTIPVNLGSSINSPSDDFGFIIEENVFGGYSGYFSSNRKGGKGGDDIYGFKINRVPGLKTLILRGSVAEIGQGQKIEKASVKILGGSEDLIKEVYTDEDGMFQVELPWRDAIYLEVGKERYSKFRYRYEENKLEEIQKTPLDIELLFLENIVEKKEGKTVLKLNDFLFAKGMSDLSMDMMAELDKVAQIVQEFPRMRFRIESHTDSRGSKYANKKLSTQRAEAVQSYLLQKGVPGANILSVEGFGEEKILNNCTDGVYCLDFLHNQNLRTLIVIENYSELE</sequence>
<dbReference type="Gene3D" id="3.30.1330.60">
    <property type="entry name" value="OmpA-like domain"/>
    <property type="match status" value="1"/>
</dbReference>
<evidence type="ECO:0000259" key="6">
    <source>
        <dbReference type="PROSITE" id="PS51123"/>
    </source>
</evidence>
<evidence type="ECO:0000313" key="7">
    <source>
        <dbReference type="EMBL" id="RKN79554.1"/>
    </source>
</evidence>
<dbReference type="Pfam" id="PF00691">
    <property type="entry name" value="OmpA"/>
    <property type="match status" value="1"/>
</dbReference>
<gene>
    <name evidence="7" type="ORF">D7Z94_14715</name>
</gene>
<dbReference type="InterPro" id="IPR006665">
    <property type="entry name" value="OmpA-like"/>
</dbReference>
<dbReference type="PRINTS" id="PR01021">
    <property type="entry name" value="OMPADOMAIN"/>
</dbReference>
<dbReference type="CDD" id="cd07185">
    <property type="entry name" value="OmpA_C-like"/>
    <property type="match status" value="1"/>
</dbReference>
<keyword evidence="5" id="KW-0732">Signal</keyword>
<dbReference type="PANTHER" id="PTHR30329:SF21">
    <property type="entry name" value="LIPOPROTEIN YIAD-RELATED"/>
    <property type="match status" value="1"/>
</dbReference>
<comment type="subcellular location">
    <subcellularLocation>
        <location evidence="1">Cell outer membrane</location>
    </subcellularLocation>
</comment>
<feature type="domain" description="OmpA-like" evidence="6">
    <location>
        <begin position="519"/>
        <end position="641"/>
    </location>
</feature>
<keyword evidence="8" id="KW-1185">Reference proteome</keyword>
<dbReference type="EMBL" id="RBCJ01000003">
    <property type="protein sequence ID" value="RKN79554.1"/>
    <property type="molecule type" value="Genomic_DNA"/>
</dbReference>
<evidence type="ECO:0000256" key="2">
    <source>
        <dbReference type="ARBA" id="ARBA00023136"/>
    </source>
</evidence>
<dbReference type="AlphaFoldDB" id="A0A3B0C5X1"/>
<dbReference type="GO" id="GO:0009279">
    <property type="term" value="C:cell outer membrane"/>
    <property type="evidence" value="ECO:0007669"/>
    <property type="project" value="UniProtKB-SubCell"/>
</dbReference>
<name>A0A3B0C5X1_9FLAO</name>
<keyword evidence="3" id="KW-0998">Cell outer membrane</keyword>
<accession>A0A3B0C5X1</accession>
<evidence type="ECO:0000256" key="3">
    <source>
        <dbReference type="ARBA" id="ARBA00023237"/>
    </source>
</evidence>
<dbReference type="SUPFAM" id="SSF103088">
    <property type="entry name" value="OmpA-like"/>
    <property type="match status" value="1"/>
</dbReference>
<dbReference type="OrthoDB" id="9809364at2"/>
<dbReference type="InterPro" id="IPR036737">
    <property type="entry name" value="OmpA-like_sf"/>
</dbReference>
<feature type="chain" id="PRO_5017402243" evidence="5">
    <location>
        <begin position="20"/>
        <end position="644"/>
    </location>
</feature>
<reference evidence="7 8" key="1">
    <citation type="submission" date="2018-10" db="EMBL/GenBank/DDBJ databases">
        <title>Ulvibacterium marinum gen. nov., sp. nov., a novel marine bacterium of the family Flavobacteriaceae, isolated from a culture of the green alga Ulva prolifera.</title>
        <authorList>
            <person name="Zhang Z."/>
        </authorList>
    </citation>
    <scope>NUCLEOTIDE SEQUENCE [LARGE SCALE GENOMIC DNA]</scope>
    <source>
        <strain evidence="7 8">CCMM003</strain>
    </source>
</reference>
<keyword evidence="2 4" id="KW-0472">Membrane</keyword>
<evidence type="ECO:0000256" key="5">
    <source>
        <dbReference type="SAM" id="SignalP"/>
    </source>
</evidence>
<feature type="signal peptide" evidence="5">
    <location>
        <begin position="1"/>
        <end position="19"/>
    </location>
</feature>
<dbReference type="RefSeq" id="WP_120712367.1">
    <property type="nucleotide sequence ID" value="NZ_RBCJ01000003.1"/>
</dbReference>
<dbReference type="PROSITE" id="PS51123">
    <property type="entry name" value="OMPA_2"/>
    <property type="match status" value="1"/>
</dbReference>
<comment type="caution">
    <text evidence="7">The sequence shown here is derived from an EMBL/GenBank/DDBJ whole genome shotgun (WGS) entry which is preliminary data.</text>
</comment>
<dbReference type="InterPro" id="IPR006664">
    <property type="entry name" value="OMP_bac"/>
</dbReference>
<evidence type="ECO:0000256" key="4">
    <source>
        <dbReference type="PROSITE-ProRule" id="PRU00473"/>
    </source>
</evidence>
<evidence type="ECO:0000256" key="1">
    <source>
        <dbReference type="ARBA" id="ARBA00004442"/>
    </source>
</evidence>
<dbReference type="PANTHER" id="PTHR30329">
    <property type="entry name" value="STATOR ELEMENT OF FLAGELLAR MOTOR COMPLEX"/>
    <property type="match status" value="1"/>
</dbReference>
<evidence type="ECO:0000313" key="8">
    <source>
        <dbReference type="Proteomes" id="UP000276603"/>
    </source>
</evidence>
<dbReference type="Proteomes" id="UP000276603">
    <property type="component" value="Unassembled WGS sequence"/>
</dbReference>
<dbReference type="InterPro" id="IPR050330">
    <property type="entry name" value="Bact_OuterMem_StrucFunc"/>
</dbReference>